<evidence type="ECO:0000313" key="2">
    <source>
        <dbReference type="Proteomes" id="UP001420932"/>
    </source>
</evidence>
<dbReference type="EMBL" id="JBBNAF010000007">
    <property type="protein sequence ID" value="KAK9128049.1"/>
    <property type="molecule type" value="Genomic_DNA"/>
</dbReference>
<dbReference type="Proteomes" id="UP001420932">
    <property type="component" value="Unassembled WGS sequence"/>
</dbReference>
<keyword evidence="2" id="KW-1185">Reference proteome</keyword>
<accession>A0AAP0P2T8</accession>
<name>A0AAP0P2T8_9MAGN</name>
<proteinExistence type="predicted"/>
<protein>
    <submittedName>
        <fullName evidence="1">Uncharacterized protein</fullName>
    </submittedName>
</protein>
<reference evidence="1 2" key="1">
    <citation type="submission" date="2024-01" db="EMBL/GenBank/DDBJ databases">
        <title>Genome assemblies of Stephania.</title>
        <authorList>
            <person name="Yang L."/>
        </authorList>
    </citation>
    <scope>NUCLEOTIDE SEQUENCE [LARGE SCALE GENOMIC DNA]</scope>
    <source>
        <strain evidence="1">YNDBR</strain>
        <tissue evidence="1">Leaf</tissue>
    </source>
</reference>
<dbReference type="AlphaFoldDB" id="A0AAP0P2T8"/>
<gene>
    <name evidence="1" type="ORF">Syun_016846</name>
</gene>
<comment type="caution">
    <text evidence="1">The sequence shown here is derived from an EMBL/GenBank/DDBJ whole genome shotgun (WGS) entry which is preliminary data.</text>
</comment>
<sequence length="66" mass="6854">MYHQPAHLSRATLTSHAQHCPLVGVDRPDLFAAAVAGHEVAVVVAVVVVGAELGLFRPCPSQDAVA</sequence>
<organism evidence="1 2">
    <name type="scientific">Stephania yunnanensis</name>
    <dbReference type="NCBI Taxonomy" id="152371"/>
    <lineage>
        <taxon>Eukaryota</taxon>
        <taxon>Viridiplantae</taxon>
        <taxon>Streptophyta</taxon>
        <taxon>Embryophyta</taxon>
        <taxon>Tracheophyta</taxon>
        <taxon>Spermatophyta</taxon>
        <taxon>Magnoliopsida</taxon>
        <taxon>Ranunculales</taxon>
        <taxon>Menispermaceae</taxon>
        <taxon>Menispermoideae</taxon>
        <taxon>Cissampelideae</taxon>
        <taxon>Stephania</taxon>
    </lineage>
</organism>
<evidence type="ECO:0000313" key="1">
    <source>
        <dbReference type="EMBL" id="KAK9128049.1"/>
    </source>
</evidence>